<gene>
    <name evidence="7" type="ORF">BWQ96_00407</name>
</gene>
<organism evidence="7 8">
    <name type="scientific">Gracilariopsis chorda</name>
    <dbReference type="NCBI Taxonomy" id="448386"/>
    <lineage>
        <taxon>Eukaryota</taxon>
        <taxon>Rhodophyta</taxon>
        <taxon>Florideophyceae</taxon>
        <taxon>Rhodymeniophycidae</taxon>
        <taxon>Gracilariales</taxon>
        <taxon>Gracilariaceae</taxon>
        <taxon>Gracilariopsis</taxon>
    </lineage>
</organism>
<proteinExistence type="predicted"/>
<dbReference type="Gene3D" id="1.20.1250.20">
    <property type="entry name" value="MFS general substrate transporter like domains"/>
    <property type="match status" value="1"/>
</dbReference>
<protein>
    <submittedName>
        <fullName evidence="7">Major facilitator superfamily domain-containing protein 8</fullName>
    </submittedName>
</protein>
<dbReference type="GO" id="GO:0022857">
    <property type="term" value="F:transmembrane transporter activity"/>
    <property type="evidence" value="ECO:0007669"/>
    <property type="project" value="InterPro"/>
</dbReference>
<dbReference type="AlphaFoldDB" id="A0A2V3J5R8"/>
<feature type="transmembrane region" description="Helical" evidence="6">
    <location>
        <begin position="140"/>
        <end position="162"/>
    </location>
</feature>
<keyword evidence="2" id="KW-0813">Transport</keyword>
<keyword evidence="4 6" id="KW-1133">Transmembrane helix</keyword>
<feature type="transmembrane region" description="Helical" evidence="6">
    <location>
        <begin position="373"/>
        <end position="393"/>
    </location>
</feature>
<evidence type="ECO:0000256" key="2">
    <source>
        <dbReference type="ARBA" id="ARBA00022448"/>
    </source>
</evidence>
<evidence type="ECO:0000256" key="4">
    <source>
        <dbReference type="ARBA" id="ARBA00022989"/>
    </source>
</evidence>
<dbReference type="Pfam" id="PF07690">
    <property type="entry name" value="MFS_1"/>
    <property type="match status" value="1"/>
</dbReference>
<feature type="transmembrane region" description="Helical" evidence="6">
    <location>
        <begin position="174"/>
        <end position="192"/>
    </location>
</feature>
<name>A0A2V3J5R8_9FLOR</name>
<keyword evidence="8" id="KW-1185">Reference proteome</keyword>
<dbReference type="STRING" id="448386.A0A2V3J5R8"/>
<feature type="transmembrane region" description="Helical" evidence="6">
    <location>
        <begin position="9"/>
        <end position="30"/>
    </location>
</feature>
<dbReference type="SUPFAM" id="SSF103473">
    <property type="entry name" value="MFS general substrate transporter"/>
    <property type="match status" value="1"/>
</dbReference>
<dbReference type="GO" id="GO:0012505">
    <property type="term" value="C:endomembrane system"/>
    <property type="evidence" value="ECO:0007669"/>
    <property type="project" value="UniProtKB-SubCell"/>
</dbReference>
<dbReference type="InterPro" id="IPR051068">
    <property type="entry name" value="MFS_Domain-Containing_Protein"/>
</dbReference>
<feature type="transmembrane region" description="Helical" evidence="6">
    <location>
        <begin position="242"/>
        <end position="260"/>
    </location>
</feature>
<accession>A0A2V3J5R8</accession>
<keyword evidence="3 6" id="KW-0812">Transmembrane</keyword>
<evidence type="ECO:0000256" key="5">
    <source>
        <dbReference type="ARBA" id="ARBA00023136"/>
    </source>
</evidence>
<evidence type="ECO:0000313" key="8">
    <source>
        <dbReference type="Proteomes" id="UP000247409"/>
    </source>
</evidence>
<feature type="transmembrane region" description="Helical" evidence="6">
    <location>
        <begin position="280"/>
        <end position="302"/>
    </location>
</feature>
<dbReference type="GO" id="GO:0005765">
    <property type="term" value="C:lysosomal membrane"/>
    <property type="evidence" value="ECO:0007669"/>
    <property type="project" value="TreeGrafter"/>
</dbReference>
<feature type="transmembrane region" description="Helical" evidence="6">
    <location>
        <begin position="399"/>
        <end position="420"/>
    </location>
</feature>
<feature type="transmembrane region" description="Helical" evidence="6">
    <location>
        <begin position="309"/>
        <end position="328"/>
    </location>
</feature>
<comment type="caution">
    <text evidence="7">The sequence shown here is derived from an EMBL/GenBank/DDBJ whole genome shotgun (WGS) entry which is preliminary data.</text>
</comment>
<evidence type="ECO:0000256" key="3">
    <source>
        <dbReference type="ARBA" id="ARBA00022692"/>
    </source>
</evidence>
<comment type="subcellular location">
    <subcellularLocation>
        <location evidence="1">Endomembrane system</location>
        <topology evidence="1">Multi-pass membrane protein</topology>
    </subcellularLocation>
</comment>
<dbReference type="InterPro" id="IPR036259">
    <property type="entry name" value="MFS_trans_sf"/>
</dbReference>
<evidence type="ECO:0000256" key="1">
    <source>
        <dbReference type="ARBA" id="ARBA00004127"/>
    </source>
</evidence>
<dbReference type="PANTHER" id="PTHR23510">
    <property type="entry name" value="INNER MEMBRANE TRANSPORT PROTEIN YAJR"/>
    <property type="match status" value="1"/>
</dbReference>
<sequence>MTLSTSSRLTLFTTVFLSCVSFAIVLPSLWSYLQTLGAHKSFLAYVICIYSVGEALGALYFGAQFRSKAAKRVLQSAAGLGALGSVLYVLAYDRLVLGPYCVLFSRLLCGLWTGGAQAVQQAYLQRCLDERRLTSETVALNAWACIGFVVGPSFALLLSVFPPFSLPAVVFDELTFPAWFMLLSSVLSFFLYEFGLLEHRDCAHTYGRADGVVGGEASPLLKTDVDSEHCHRLVSVGWRTRVAIAVCNFAFFVHMFGFALQETITTPLVQEYYQWNVTNADVLFTAASVLTLLCFACVWAVSERVKDRVLTAISLVFGAVGWACLTPVPLHVGLFLTGFGFASVAFPLGRACVMSLASKLFPPEWQGSGQGVLLALGAVARIVAPFGAVQVFYVANGALIVFGGCALLFGVAAVGVRFVWSDVDTALES</sequence>
<dbReference type="InterPro" id="IPR011701">
    <property type="entry name" value="MFS"/>
</dbReference>
<keyword evidence="5 6" id="KW-0472">Membrane</keyword>
<feature type="transmembrane region" description="Helical" evidence="6">
    <location>
        <begin position="42"/>
        <end position="61"/>
    </location>
</feature>
<dbReference type="PANTHER" id="PTHR23510:SF3">
    <property type="entry name" value="MAJOR FACILITATOR SUPERFAMILY DOMAIN-CONTAINING PROTEIN 8"/>
    <property type="match status" value="1"/>
</dbReference>
<dbReference type="Proteomes" id="UP000247409">
    <property type="component" value="Unassembled WGS sequence"/>
</dbReference>
<dbReference type="EMBL" id="NBIV01000002">
    <property type="protein sequence ID" value="PXF49755.1"/>
    <property type="molecule type" value="Genomic_DNA"/>
</dbReference>
<reference evidence="7 8" key="1">
    <citation type="journal article" date="2018" name="Mol. Biol. Evol.">
        <title>Analysis of the draft genome of the red seaweed Gracilariopsis chorda provides insights into genome size evolution in Rhodophyta.</title>
        <authorList>
            <person name="Lee J."/>
            <person name="Yang E.C."/>
            <person name="Graf L."/>
            <person name="Yang J.H."/>
            <person name="Qiu H."/>
            <person name="Zel Zion U."/>
            <person name="Chan C.X."/>
            <person name="Stephens T.G."/>
            <person name="Weber A.P.M."/>
            <person name="Boo G.H."/>
            <person name="Boo S.M."/>
            <person name="Kim K.M."/>
            <person name="Shin Y."/>
            <person name="Jung M."/>
            <person name="Lee S.J."/>
            <person name="Yim H.S."/>
            <person name="Lee J.H."/>
            <person name="Bhattacharya D."/>
            <person name="Yoon H.S."/>
        </authorList>
    </citation>
    <scope>NUCLEOTIDE SEQUENCE [LARGE SCALE GENOMIC DNA]</scope>
    <source>
        <strain evidence="7 8">SKKU-2015</strain>
        <tissue evidence="7">Whole body</tissue>
    </source>
</reference>
<evidence type="ECO:0000313" key="7">
    <source>
        <dbReference type="EMBL" id="PXF49755.1"/>
    </source>
</evidence>
<evidence type="ECO:0000256" key="6">
    <source>
        <dbReference type="SAM" id="Phobius"/>
    </source>
</evidence>
<dbReference type="OrthoDB" id="370281at2759"/>